<proteinExistence type="predicted"/>
<organism evidence="1 2">
    <name type="scientific">Arenibacterium halophilum</name>
    <dbReference type="NCBI Taxonomy" id="2583821"/>
    <lineage>
        <taxon>Bacteria</taxon>
        <taxon>Pseudomonadati</taxon>
        <taxon>Pseudomonadota</taxon>
        <taxon>Alphaproteobacteria</taxon>
        <taxon>Rhodobacterales</taxon>
        <taxon>Paracoccaceae</taxon>
        <taxon>Arenibacterium</taxon>
    </lineage>
</organism>
<evidence type="ECO:0000313" key="2">
    <source>
        <dbReference type="Proteomes" id="UP001191082"/>
    </source>
</evidence>
<dbReference type="Gene3D" id="2.60.450.10">
    <property type="entry name" value="Lipopolysaccharide (LPS) transport protein A like domain"/>
    <property type="match status" value="1"/>
</dbReference>
<reference evidence="1 2" key="1">
    <citation type="submission" date="2019-05" db="EMBL/GenBank/DDBJ databases">
        <title>Marivita sp. nov. isolated from sea sediment.</title>
        <authorList>
            <person name="Kim W."/>
        </authorList>
    </citation>
    <scope>NUCLEOTIDE SEQUENCE [LARGE SCALE GENOMIC DNA]</scope>
    <source>
        <strain evidence="1 2">CAU 1492</strain>
    </source>
</reference>
<comment type="caution">
    <text evidence="1">The sequence shown here is derived from an EMBL/GenBank/DDBJ whole genome shotgun (WGS) entry which is preliminary data.</text>
</comment>
<evidence type="ECO:0000313" key="1">
    <source>
        <dbReference type="EMBL" id="TMV10684.1"/>
    </source>
</evidence>
<dbReference type="Proteomes" id="UP001191082">
    <property type="component" value="Unassembled WGS sequence"/>
</dbReference>
<evidence type="ECO:0008006" key="3">
    <source>
        <dbReference type="Google" id="ProtNLM"/>
    </source>
</evidence>
<dbReference type="RefSeq" id="WP_138865257.1">
    <property type="nucleotide sequence ID" value="NZ_VCPC01000004.1"/>
</dbReference>
<protein>
    <recommendedName>
        <fullName evidence="3">Lipopolysaccharide export system protein LptC</fullName>
    </recommendedName>
</protein>
<keyword evidence="2" id="KW-1185">Reference proteome</keyword>
<gene>
    <name evidence="1" type="ORF">FGK64_18105</name>
</gene>
<accession>A0ABY2X5F5</accession>
<sequence length="198" mass="20846">MDFYSRMVAIFKVLLPLLALAILATLFLISRGSEIDAVIPFAESDIHERTRDQQITAPFFSGNTASGDEIVVSATRARPGGAGAPAQATDVSARLTRADGQQVTLDSDTATVDMGADTARFSGDVRISTSTGLVVHTDVLNTALEGVSGDTPGEVTGTGPFGDITAGQMQFGAKNGDGPLHMLFTKRVKLVYQPKKTE</sequence>
<name>A0ABY2X5F5_9RHOB</name>
<dbReference type="EMBL" id="VCPC01000004">
    <property type="protein sequence ID" value="TMV10684.1"/>
    <property type="molecule type" value="Genomic_DNA"/>
</dbReference>